<evidence type="ECO:0000256" key="9">
    <source>
        <dbReference type="HAMAP-Rule" id="MF_00179"/>
    </source>
</evidence>
<keyword evidence="2 9" id="KW-0686">Riboflavin biosynthesis</keyword>
<dbReference type="CDD" id="cd00641">
    <property type="entry name" value="GTP_cyclohydro2"/>
    <property type="match status" value="1"/>
</dbReference>
<evidence type="ECO:0000256" key="1">
    <source>
        <dbReference type="ARBA" id="ARBA00004853"/>
    </source>
</evidence>
<keyword evidence="12" id="KW-1185">Reference proteome</keyword>
<dbReference type="GO" id="GO:0008270">
    <property type="term" value="F:zinc ion binding"/>
    <property type="evidence" value="ECO:0007669"/>
    <property type="project" value="UniProtKB-UniRule"/>
</dbReference>
<proteinExistence type="inferred from homology"/>
<feature type="binding site" evidence="9">
    <location>
        <position position="65"/>
    </location>
    <ligand>
        <name>Zn(2+)</name>
        <dbReference type="ChEBI" id="CHEBI:29105"/>
        <note>catalytic</note>
    </ligand>
</feature>
<keyword evidence="6 9" id="KW-0862">Zinc</keyword>
<dbReference type="GO" id="GO:0009231">
    <property type="term" value="P:riboflavin biosynthetic process"/>
    <property type="evidence" value="ECO:0007669"/>
    <property type="project" value="UniProtKB-UniRule"/>
</dbReference>
<dbReference type="GO" id="GO:0003935">
    <property type="term" value="F:GTP cyclohydrolase II activity"/>
    <property type="evidence" value="ECO:0007669"/>
    <property type="project" value="UniProtKB-UniRule"/>
</dbReference>
<feature type="binding site" evidence="9">
    <location>
        <position position="78"/>
    </location>
    <ligand>
        <name>Zn(2+)</name>
        <dbReference type="ChEBI" id="CHEBI:29105"/>
        <note>catalytic</note>
    </ligand>
</feature>
<dbReference type="KEGG" id="ppet:C9I82_370"/>
<evidence type="ECO:0000256" key="3">
    <source>
        <dbReference type="ARBA" id="ARBA00022723"/>
    </source>
</evidence>
<dbReference type="AlphaFoldDB" id="A0A346E021"/>
<evidence type="ECO:0000256" key="2">
    <source>
        <dbReference type="ARBA" id="ARBA00022619"/>
    </source>
</evidence>
<feature type="domain" description="GTP cyclohydrolase II" evidence="10">
    <location>
        <begin position="16"/>
        <end position="181"/>
    </location>
</feature>
<feature type="binding site" evidence="9">
    <location>
        <position position="76"/>
    </location>
    <ligand>
        <name>Zn(2+)</name>
        <dbReference type="ChEBI" id="CHEBI:29105"/>
        <note>catalytic</note>
    </ligand>
</feature>
<comment type="pathway">
    <text evidence="1 9">Cofactor biosynthesis; riboflavin biosynthesis; 5-amino-6-(D-ribitylamino)uracil from GTP: step 1/4.</text>
</comment>
<feature type="binding site" evidence="9">
    <location>
        <begin position="60"/>
        <end position="64"/>
    </location>
    <ligand>
        <name>GTP</name>
        <dbReference type="ChEBI" id="CHEBI:37565"/>
    </ligand>
</feature>
<dbReference type="GO" id="GO:0005829">
    <property type="term" value="C:cytosol"/>
    <property type="evidence" value="ECO:0007669"/>
    <property type="project" value="TreeGrafter"/>
</dbReference>
<name>A0A346E021_9ENTR</name>
<evidence type="ECO:0000256" key="5">
    <source>
        <dbReference type="ARBA" id="ARBA00022801"/>
    </source>
</evidence>
<reference evidence="11 12" key="1">
    <citation type="submission" date="2018-03" db="EMBL/GenBank/DDBJ databases">
        <title>A parallel universe: an anciently diverged bacterial symbiosis in a Hawaiian planthopper (Hemiptera: Cixiidae) reveals rearranged nutritional responsibilities.</title>
        <authorList>
            <person name="Bennett G."/>
            <person name="Mao M."/>
        </authorList>
    </citation>
    <scope>NUCLEOTIDE SEQUENCE [LARGE SCALE GENOMIC DNA]</scope>
    <source>
        <strain evidence="11 12">OLIH</strain>
    </source>
</reference>
<dbReference type="Pfam" id="PF00925">
    <property type="entry name" value="GTP_cyclohydro2"/>
    <property type="match status" value="1"/>
</dbReference>
<feature type="binding site" evidence="9">
    <location>
        <position position="81"/>
    </location>
    <ligand>
        <name>GTP</name>
        <dbReference type="ChEBI" id="CHEBI:37565"/>
    </ligand>
</feature>
<dbReference type="GO" id="GO:0005525">
    <property type="term" value="F:GTP binding"/>
    <property type="evidence" value="ECO:0007669"/>
    <property type="project" value="UniProtKB-KW"/>
</dbReference>
<dbReference type="PANTHER" id="PTHR21327:SF18">
    <property type="entry name" value="3,4-DIHYDROXY-2-BUTANONE 4-PHOSPHATE SYNTHASE"/>
    <property type="match status" value="1"/>
</dbReference>
<dbReference type="UniPathway" id="UPA00275">
    <property type="reaction ID" value="UER00400"/>
</dbReference>
<dbReference type="FunFam" id="3.40.50.10990:FF:000002">
    <property type="entry name" value="GTP cyclohydrolase-2"/>
    <property type="match status" value="1"/>
</dbReference>
<dbReference type="NCBIfam" id="TIGR00505">
    <property type="entry name" value="ribA"/>
    <property type="match status" value="1"/>
</dbReference>
<dbReference type="SUPFAM" id="SSF142695">
    <property type="entry name" value="RibA-like"/>
    <property type="match status" value="1"/>
</dbReference>
<comment type="function">
    <text evidence="9">Catalyzes the conversion of GTP to 2,5-diamino-6-ribosylamino-4(3H)-pyrimidinone 5'-phosphate (DARP), formate and pyrophosphate.</text>
</comment>
<keyword evidence="5 9" id="KW-0378">Hydrolase</keyword>
<feature type="binding site" evidence="9">
    <location>
        <position position="125"/>
    </location>
    <ligand>
        <name>GTP</name>
        <dbReference type="ChEBI" id="CHEBI:37565"/>
    </ligand>
</feature>
<feature type="binding site" evidence="9">
    <location>
        <position position="160"/>
    </location>
    <ligand>
        <name>GTP</name>
        <dbReference type="ChEBI" id="CHEBI:37565"/>
    </ligand>
</feature>
<evidence type="ECO:0000256" key="4">
    <source>
        <dbReference type="ARBA" id="ARBA00022741"/>
    </source>
</evidence>
<dbReference type="NCBIfam" id="NF001591">
    <property type="entry name" value="PRK00393.1"/>
    <property type="match status" value="1"/>
</dbReference>
<accession>A0A346E021</accession>
<evidence type="ECO:0000256" key="8">
    <source>
        <dbReference type="ARBA" id="ARBA00049295"/>
    </source>
</evidence>
<sequence>MIILYKILGNKMYLKKVARAKLPTKWGNFLIFGFEELLTKNNHVAIVYGKINSDSPILVRIHSECLTGDALYSLRCDCGFQLEASLSIISKVGNGILLYHRQEGRNIGLLNKIKAYCLQDQGHDTVDANRILGFSEDERDFKICVDMLNILGVKKIRLLTNNPCKVLFLSQAGINVVERIPLVVGNNPKNYDYLHTKFNKMGHLI</sequence>
<gene>
    <name evidence="9" type="primary">ribA</name>
    <name evidence="11" type="ORF">C9I82_370</name>
</gene>
<dbReference type="InterPro" id="IPR000926">
    <property type="entry name" value="RibA"/>
</dbReference>
<comment type="cofactor">
    <cofactor evidence="9">
        <name>Zn(2+)</name>
        <dbReference type="ChEBI" id="CHEBI:29105"/>
    </cofactor>
    <text evidence="9">Binds 1 zinc ion per subunit.</text>
</comment>
<feature type="binding site" evidence="9">
    <location>
        <position position="165"/>
    </location>
    <ligand>
        <name>GTP</name>
        <dbReference type="ChEBI" id="CHEBI:37565"/>
    </ligand>
</feature>
<evidence type="ECO:0000256" key="7">
    <source>
        <dbReference type="ARBA" id="ARBA00023134"/>
    </source>
</evidence>
<comment type="similarity">
    <text evidence="9">Belongs to the GTP cyclohydrolase II family.</text>
</comment>
<comment type="subunit">
    <text evidence="9">Homodimer.</text>
</comment>
<dbReference type="Gene3D" id="3.40.50.10990">
    <property type="entry name" value="GTP cyclohydrolase II"/>
    <property type="match status" value="1"/>
</dbReference>
<keyword evidence="7 9" id="KW-0342">GTP-binding</keyword>
<keyword evidence="3 9" id="KW-0479">Metal-binding</keyword>
<evidence type="ECO:0000256" key="6">
    <source>
        <dbReference type="ARBA" id="ARBA00022833"/>
    </source>
</evidence>
<dbReference type="InterPro" id="IPR036144">
    <property type="entry name" value="RibA-like_sf"/>
</dbReference>
<evidence type="ECO:0000313" key="11">
    <source>
        <dbReference type="EMBL" id="AXN02326.1"/>
    </source>
</evidence>
<protein>
    <recommendedName>
        <fullName evidence="9">GTP cyclohydrolase-2</fullName>
        <ecNumber evidence="9">3.5.4.25</ecNumber>
    </recommendedName>
    <alternativeName>
        <fullName evidence="9">GTP cyclohydrolase II</fullName>
    </alternativeName>
</protein>
<feature type="active site" description="Nucleophile" evidence="9">
    <location>
        <position position="139"/>
    </location>
</feature>
<dbReference type="HAMAP" id="MF_00179">
    <property type="entry name" value="RibA"/>
    <property type="match status" value="1"/>
</dbReference>
<dbReference type="Proteomes" id="UP000256856">
    <property type="component" value="Chromosome"/>
</dbReference>
<dbReference type="PANTHER" id="PTHR21327">
    <property type="entry name" value="GTP CYCLOHYDROLASE II-RELATED"/>
    <property type="match status" value="1"/>
</dbReference>
<organism evidence="11 12">
    <name type="scientific">Candidatus Purcelliella pentastirinorum</name>
    <dbReference type="NCBI Taxonomy" id="472834"/>
    <lineage>
        <taxon>Bacteria</taxon>
        <taxon>Pseudomonadati</taxon>
        <taxon>Pseudomonadota</taxon>
        <taxon>Gammaproteobacteria</taxon>
        <taxon>Enterobacterales</taxon>
        <taxon>Enterobacteriaceae</taxon>
        <taxon>Candidatus Purcelliella</taxon>
    </lineage>
</organism>
<comment type="catalytic activity">
    <reaction evidence="8 9">
        <text>GTP + 4 H2O = 2,5-diamino-6-hydroxy-4-(5-phosphoribosylamino)-pyrimidine + formate + 2 phosphate + 3 H(+)</text>
        <dbReference type="Rhea" id="RHEA:23704"/>
        <dbReference type="ChEBI" id="CHEBI:15377"/>
        <dbReference type="ChEBI" id="CHEBI:15378"/>
        <dbReference type="ChEBI" id="CHEBI:15740"/>
        <dbReference type="ChEBI" id="CHEBI:37565"/>
        <dbReference type="ChEBI" id="CHEBI:43474"/>
        <dbReference type="ChEBI" id="CHEBI:58614"/>
        <dbReference type="EC" id="3.5.4.25"/>
    </reaction>
</comment>
<dbReference type="EC" id="3.5.4.25" evidence="9"/>
<keyword evidence="4 9" id="KW-0547">Nucleotide-binding</keyword>
<feature type="active site" description="Proton acceptor" evidence="9">
    <location>
        <position position="137"/>
    </location>
</feature>
<evidence type="ECO:0000259" key="10">
    <source>
        <dbReference type="Pfam" id="PF00925"/>
    </source>
</evidence>
<dbReference type="InterPro" id="IPR032677">
    <property type="entry name" value="GTP_cyclohydro_II"/>
</dbReference>
<feature type="binding site" evidence="9">
    <location>
        <begin position="103"/>
        <end position="105"/>
    </location>
    <ligand>
        <name>GTP</name>
        <dbReference type="ChEBI" id="CHEBI:37565"/>
    </ligand>
</feature>
<evidence type="ECO:0000313" key="12">
    <source>
        <dbReference type="Proteomes" id="UP000256856"/>
    </source>
</evidence>
<dbReference type="EMBL" id="CP028374">
    <property type="protein sequence ID" value="AXN02326.1"/>
    <property type="molecule type" value="Genomic_DNA"/>
</dbReference>